<keyword evidence="8 11" id="KW-0472">Membrane</keyword>
<dbReference type="InterPro" id="IPR006153">
    <property type="entry name" value="Cation/H_exchanger_TM"/>
</dbReference>
<reference evidence="13 14" key="1">
    <citation type="submission" date="2017-05" db="EMBL/GenBank/DDBJ databases">
        <title>Vagococcus spp. assemblies.</title>
        <authorList>
            <person name="Gulvik C.A."/>
        </authorList>
    </citation>
    <scope>NUCLEOTIDE SEQUENCE [LARGE SCALE GENOMIC DNA]</scope>
    <source>
        <strain evidence="13 14">CCUG 41755</strain>
    </source>
</reference>
<dbReference type="GO" id="GO:0015385">
    <property type="term" value="F:sodium:proton antiporter activity"/>
    <property type="evidence" value="ECO:0007669"/>
    <property type="project" value="InterPro"/>
</dbReference>
<evidence type="ECO:0000259" key="12">
    <source>
        <dbReference type="Pfam" id="PF00999"/>
    </source>
</evidence>
<dbReference type="Proteomes" id="UP000287101">
    <property type="component" value="Unassembled WGS sequence"/>
</dbReference>
<accession>A0A430A5G9</accession>
<keyword evidence="10" id="KW-0175">Coiled coil</keyword>
<evidence type="ECO:0000256" key="7">
    <source>
        <dbReference type="ARBA" id="ARBA00023065"/>
    </source>
</evidence>
<feature type="transmembrane region" description="Helical" evidence="11">
    <location>
        <begin position="279"/>
        <end position="298"/>
    </location>
</feature>
<feature type="coiled-coil region" evidence="10">
    <location>
        <begin position="446"/>
        <end position="500"/>
    </location>
</feature>
<feature type="transmembrane region" description="Helical" evidence="11">
    <location>
        <begin position="241"/>
        <end position="258"/>
    </location>
</feature>
<dbReference type="AlphaFoldDB" id="A0A430A5G9"/>
<evidence type="ECO:0000256" key="3">
    <source>
        <dbReference type="ARBA" id="ARBA00022475"/>
    </source>
</evidence>
<comment type="subcellular location">
    <subcellularLocation>
        <location evidence="1">Cell membrane</location>
        <topology evidence="1">Multi-pass membrane protein</topology>
    </subcellularLocation>
</comment>
<evidence type="ECO:0000256" key="10">
    <source>
        <dbReference type="SAM" id="Coils"/>
    </source>
</evidence>
<sequence length="707" mass="79376">MCMTVLIASILMIVLVVISNIISHYLVSIPTALIEIAVGLIVALVFDLNINLEADWFMLLFVAPLLFNDGKMFPKNELWDLKAPIFAYAIWLVLLTTVIGGYFIHWLIPDVPLALAMALVAVLSPTDPVAVHGIAEQIKLPKKILSLISGESLINDASGLIAFKYALAAFMTGQFSLTQATGDFLYMSLVGVLIGVVSISIIHFIRLFLVQQGIQDAILHTTIQLLTPFVIYILADEVAGASGVIAVVSAGVLSINQSPIFRSQHSEARLITNKMWDMLVYLLNGLVFVLLGIELPIAMRETIVNPSIHNGTLLFYIISIWFVLLIVRVVWSYIYLWLTYLRKNDDKLTPPSFNTALMTGITGVRGAVTMASIMSMPFFLADGTPFIERSLIVTLACGVVLTSLLVATITLPILTKKRQRLPLIGNDPSSNEVLVNATQPTSVTKLTELEARQEMVRDAITVLKQESEHSENYLILTDLIQEFESRLRHLYREQNDEQTNRLYAKLEKTVQDIAIKGEKDGIQKAIDAGEVSEVVARRYKKIVETKRVAFEPGILNSLKRLFFVLRKQSNIAFWRLKSAQHQDDTILGDTAIVKLEKQSTVGAISVLKAYKAELDPECEAYDLHKHIVNQKLYEYLNKLHRIKNLSNQSRTDYQKIVQEFHMKALDAERETVQHLYQKGQITLSMANHLRQSLNYYESSILQSRAEH</sequence>
<dbReference type="PANTHER" id="PTHR10110:SF86">
    <property type="entry name" value="SODIUM_HYDROGEN EXCHANGER 7"/>
    <property type="match status" value="1"/>
</dbReference>
<dbReference type="GO" id="GO:0005886">
    <property type="term" value="C:plasma membrane"/>
    <property type="evidence" value="ECO:0007669"/>
    <property type="project" value="UniProtKB-SubCell"/>
</dbReference>
<dbReference type="Pfam" id="PF00999">
    <property type="entry name" value="Na_H_Exchanger"/>
    <property type="match status" value="1"/>
</dbReference>
<feature type="transmembrane region" description="Helical" evidence="11">
    <location>
        <begin position="217"/>
        <end position="235"/>
    </location>
</feature>
<feature type="transmembrane region" description="Helical" evidence="11">
    <location>
        <begin position="184"/>
        <end position="205"/>
    </location>
</feature>
<evidence type="ECO:0000256" key="2">
    <source>
        <dbReference type="ARBA" id="ARBA00022448"/>
    </source>
</evidence>
<organism evidence="13 14">
    <name type="scientific">Vagococcus fessus</name>
    <dbReference type="NCBI Taxonomy" id="120370"/>
    <lineage>
        <taxon>Bacteria</taxon>
        <taxon>Bacillati</taxon>
        <taxon>Bacillota</taxon>
        <taxon>Bacilli</taxon>
        <taxon>Lactobacillales</taxon>
        <taxon>Enterococcaceae</taxon>
        <taxon>Vagococcus</taxon>
    </lineage>
</organism>
<keyword evidence="6" id="KW-0915">Sodium</keyword>
<evidence type="ECO:0000256" key="11">
    <source>
        <dbReference type="SAM" id="Phobius"/>
    </source>
</evidence>
<feature type="domain" description="Cation/H+ exchanger transmembrane" evidence="12">
    <location>
        <begin position="14"/>
        <end position="417"/>
    </location>
</feature>
<keyword evidence="7" id="KW-0406">Ion transport</keyword>
<evidence type="ECO:0000313" key="14">
    <source>
        <dbReference type="Proteomes" id="UP000287101"/>
    </source>
</evidence>
<dbReference type="InterPro" id="IPR018422">
    <property type="entry name" value="Cation/H_exchanger_CPA1"/>
</dbReference>
<dbReference type="EMBL" id="NGJY01000004">
    <property type="protein sequence ID" value="RSU02050.1"/>
    <property type="molecule type" value="Genomic_DNA"/>
</dbReference>
<proteinExistence type="predicted"/>
<evidence type="ECO:0000256" key="9">
    <source>
        <dbReference type="ARBA" id="ARBA00023201"/>
    </source>
</evidence>
<keyword evidence="3" id="KW-1003">Cell membrane</keyword>
<feature type="transmembrane region" description="Helical" evidence="11">
    <location>
        <begin position="85"/>
        <end position="108"/>
    </location>
</feature>
<feature type="transmembrane region" description="Helical" evidence="11">
    <location>
        <begin position="357"/>
        <end position="379"/>
    </location>
</feature>
<evidence type="ECO:0000256" key="4">
    <source>
        <dbReference type="ARBA" id="ARBA00022692"/>
    </source>
</evidence>
<evidence type="ECO:0000256" key="1">
    <source>
        <dbReference type="ARBA" id="ARBA00004651"/>
    </source>
</evidence>
<dbReference type="GO" id="GO:0098719">
    <property type="term" value="P:sodium ion import across plasma membrane"/>
    <property type="evidence" value="ECO:0007669"/>
    <property type="project" value="TreeGrafter"/>
</dbReference>
<comment type="caution">
    <text evidence="13">The sequence shown here is derived from an EMBL/GenBank/DDBJ whole genome shotgun (WGS) entry which is preliminary data.</text>
</comment>
<feature type="transmembrane region" description="Helical" evidence="11">
    <location>
        <begin position="6"/>
        <end position="27"/>
    </location>
</feature>
<keyword evidence="5 11" id="KW-1133">Transmembrane helix</keyword>
<keyword evidence="4 11" id="KW-0812">Transmembrane</keyword>
<keyword evidence="9" id="KW-0739">Sodium transport</keyword>
<feature type="transmembrane region" description="Helical" evidence="11">
    <location>
        <begin position="313"/>
        <end position="336"/>
    </location>
</feature>
<feature type="transmembrane region" description="Helical" evidence="11">
    <location>
        <begin position="391"/>
        <end position="414"/>
    </location>
</feature>
<evidence type="ECO:0000256" key="8">
    <source>
        <dbReference type="ARBA" id="ARBA00023136"/>
    </source>
</evidence>
<feature type="transmembrane region" description="Helical" evidence="11">
    <location>
        <begin position="32"/>
        <end position="50"/>
    </location>
</feature>
<dbReference type="GO" id="GO:0051453">
    <property type="term" value="P:regulation of intracellular pH"/>
    <property type="evidence" value="ECO:0007669"/>
    <property type="project" value="TreeGrafter"/>
</dbReference>
<protein>
    <recommendedName>
        <fullName evidence="12">Cation/H+ exchanger transmembrane domain-containing protein</fullName>
    </recommendedName>
</protein>
<keyword evidence="14" id="KW-1185">Reference proteome</keyword>
<dbReference type="PANTHER" id="PTHR10110">
    <property type="entry name" value="SODIUM/HYDROGEN EXCHANGER"/>
    <property type="match status" value="1"/>
</dbReference>
<dbReference type="GO" id="GO:0015386">
    <property type="term" value="F:potassium:proton antiporter activity"/>
    <property type="evidence" value="ECO:0007669"/>
    <property type="project" value="TreeGrafter"/>
</dbReference>
<evidence type="ECO:0000256" key="5">
    <source>
        <dbReference type="ARBA" id="ARBA00022989"/>
    </source>
</evidence>
<evidence type="ECO:0000256" key="6">
    <source>
        <dbReference type="ARBA" id="ARBA00023053"/>
    </source>
</evidence>
<keyword evidence="2" id="KW-0813">Transport</keyword>
<evidence type="ECO:0000313" key="13">
    <source>
        <dbReference type="EMBL" id="RSU02050.1"/>
    </source>
</evidence>
<name>A0A430A5G9_9ENTE</name>
<dbReference type="OrthoDB" id="9809206at2"/>
<gene>
    <name evidence="13" type="ORF">CBF31_09825</name>
</gene>
<dbReference type="Gene3D" id="6.10.140.1330">
    <property type="match status" value="1"/>
</dbReference>